<keyword evidence="3" id="KW-1185">Reference proteome</keyword>
<feature type="compositionally biased region" description="Basic residues" evidence="1">
    <location>
        <begin position="74"/>
        <end position="85"/>
    </location>
</feature>
<feature type="region of interest" description="Disordered" evidence="1">
    <location>
        <begin position="1"/>
        <end position="89"/>
    </location>
</feature>
<feature type="compositionally biased region" description="Low complexity" evidence="1">
    <location>
        <begin position="10"/>
        <end position="45"/>
    </location>
</feature>
<proteinExistence type="predicted"/>
<dbReference type="EMBL" id="JAPEVG010000448">
    <property type="protein sequence ID" value="KAJ8462662.1"/>
    <property type="molecule type" value="Genomic_DNA"/>
</dbReference>
<dbReference type="AlphaFoldDB" id="A0AAD7X618"/>
<accession>A0AAD7X618</accession>
<evidence type="ECO:0000313" key="3">
    <source>
        <dbReference type="Proteomes" id="UP001215151"/>
    </source>
</evidence>
<organism evidence="2 3">
    <name type="scientific">Trametes cubensis</name>
    <dbReference type="NCBI Taxonomy" id="1111947"/>
    <lineage>
        <taxon>Eukaryota</taxon>
        <taxon>Fungi</taxon>
        <taxon>Dikarya</taxon>
        <taxon>Basidiomycota</taxon>
        <taxon>Agaricomycotina</taxon>
        <taxon>Agaricomycetes</taxon>
        <taxon>Polyporales</taxon>
        <taxon>Polyporaceae</taxon>
        <taxon>Trametes</taxon>
    </lineage>
</organism>
<protein>
    <submittedName>
        <fullName evidence="2">Uncharacterized protein</fullName>
    </submittedName>
</protein>
<name>A0AAD7X618_9APHY</name>
<evidence type="ECO:0000313" key="2">
    <source>
        <dbReference type="EMBL" id="KAJ8462662.1"/>
    </source>
</evidence>
<gene>
    <name evidence="2" type="ORF">ONZ51_g10760</name>
</gene>
<reference evidence="2" key="1">
    <citation type="submission" date="2022-11" db="EMBL/GenBank/DDBJ databases">
        <title>Genome Sequence of Cubamyces cubensis.</title>
        <authorList>
            <person name="Buettner E."/>
        </authorList>
    </citation>
    <scope>NUCLEOTIDE SEQUENCE</scope>
    <source>
        <strain evidence="2">MPL-01</strain>
    </source>
</reference>
<evidence type="ECO:0000256" key="1">
    <source>
        <dbReference type="SAM" id="MobiDB-lite"/>
    </source>
</evidence>
<dbReference type="Proteomes" id="UP001215151">
    <property type="component" value="Unassembled WGS sequence"/>
</dbReference>
<sequence length="627" mass="69705">MVPKPRPAGATAQADDSANTTNATNATNAKGAAPKKVASKSATGKAKAKGDEGDADSGAEDAGEGEGEGEGGGKGKKKAGAKKGKEKQLQIAGATSKGFKLATNVKQQDYAEVQKEQSSLLSVKYRLGYAFMDLLNPPNVQLSFGRYNNRPLDEARVKELATGFREQGIAPWQDPIPISVPRAWIDKSSLNAQVIESRSGTMVEFTDAAKGHWIDVLGGNHRRAAYRQYMRTLLHDLNTAEKTVTKLRGDKKLEEDAKKEELAKWEKDAADLRAKSQQPTVWEVMVYATEDVTDELGSYLSRNDETPHHRETEMEKFWRHLDDIRKFRPKEAATVPIGSTEWTRWVASRIPGTIGQKGFATLYNEPRSWDFVNLISKLIPLRPYFPIEVLRRRVRSVDGVHAVSPGEKAGKRKGKAVETRAPDTAGGLWVDLLAPVIQDMIFIATSGQWSEDNAVIRNYKILLGAKTTKRRGKGASATIEAYKAHMDKYLAQGEVDQAVWPVHLLESLDNAYRRNVQPVMESFMNQSTDVWAKAMEAYWNDAEMVFNIVWGGTVRYGSWRADTGETMRGASGRLAWVKECRRGGMRFDIPLVSATFVQDLYSTFADASYGIQWVRDVRCVLRRRGEG</sequence>
<comment type="caution">
    <text evidence="2">The sequence shown here is derived from an EMBL/GenBank/DDBJ whole genome shotgun (WGS) entry which is preliminary data.</text>
</comment>
<feature type="compositionally biased region" description="Acidic residues" evidence="1">
    <location>
        <begin position="53"/>
        <end position="69"/>
    </location>
</feature>